<feature type="transmembrane region" description="Helical" evidence="1">
    <location>
        <begin position="163"/>
        <end position="183"/>
    </location>
</feature>
<dbReference type="CDD" id="cd17332">
    <property type="entry name" value="MFS_MelB_like"/>
    <property type="match status" value="1"/>
</dbReference>
<keyword evidence="1" id="KW-0472">Membrane</keyword>
<name>A0AAC9R546_LACLL</name>
<feature type="transmembrane region" description="Helical" evidence="1">
    <location>
        <begin position="305"/>
        <end position="322"/>
    </location>
</feature>
<feature type="transmembrane region" description="Helical" evidence="1">
    <location>
        <begin position="90"/>
        <end position="110"/>
    </location>
</feature>
<dbReference type="PANTHER" id="PTHR11328:SF24">
    <property type="entry name" value="MAJOR FACILITATOR SUPERFAMILY (MFS) PROFILE DOMAIN-CONTAINING PROTEIN"/>
    <property type="match status" value="1"/>
</dbReference>
<dbReference type="GO" id="GO:0005886">
    <property type="term" value="C:plasma membrane"/>
    <property type="evidence" value="ECO:0007669"/>
    <property type="project" value="TreeGrafter"/>
</dbReference>
<keyword evidence="1" id="KW-1133">Transmembrane helix</keyword>
<dbReference type="GO" id="GO:0008643">
    <property type="term" value="P:carbohydrate transport"/>
    <property type="evidence" value="ECO:0007669"/>
    <property type="project" value="InterPro"/>
</dbReference>
<dbReference type="InterPro" id="IPR036259">
    <property type="entry name" value="MFS_trans_sf"/>
</dbReference>
<sequence length="458" mass="50877">MKLISIMETRSKLFIWRQRIGYGSADFACNLIWQMISLYLLYYYTDVAKLDGMQIASMFIICRLIDAITDLLFGYVIDKTSTRWGKSRPYFLWGAVPFAIFAFLTFSVPSSLSESATLIYCYLTYTGLSIMYTVVNIPMASILPALTDDPQERTNLATTRQFFAFLGSTLISLLGLKLVSFFGNGNDAVGFKYTMFVFGVVGAGVFVFTFFNVRELPNRGKIGQKLNLSSALVSLKNNGPWKIFAVNIIFMWIGYFLQAGALIFYYNSVVGSQNLSVVVATIMSLVPVISNLTVPFLARLYSKKNLFIIAAVVQIFGCVVIWLAHSNYFTIIIGAIISALGYGVKTSIYFSMQADPVDYGIWKTGIDTAGLQSAINGFLGKIAQAISGGLSGVLIAWGGYKGGELIQTDKALNSITIMYLFLPIILNAISVVVMLFYKLDKIYPQIQKDLNERNHIIK</sequence>
<feature type="transmembrane region" description="Helical" evidence="1">
    <location>
        <begin position="328"/>
        <end position="344"/>
    </location>
</feature>
<dbReference type="Pfam" id="PF13347">
    <property type="entry name" value="MFS_2"/>
    <property type="match status" value="1"/>
</dbReference>
<accession>A0AAC9R546</accession>
<organism evidence="2 3">
    <name type="scientific">Lactococcus lactis subsp. lactis</name>
    <name type="common">Streptococcus lactis</name>
    <dbReference type="NCBI Taxonomy" id="1360"/>
    <lineage>
        <taxon>Bacteria</taxon>
        <taxon>Bacillati</taxon>
        <taxon>Bacillota</taxon>
        <taxon>Bacilli</taxon>
        <taxon>Lactobacillales</taxon>
        <taxon>Streptococcaceae</taxon>
        <taxon>Lactococcus</taxon>
    </lineage>
</organism>
<feature type="transmembrane region" description="Helical" evidence="1">
    <location>
        <begin position="378"/>
        <end position="397"/>
    </location>
</feature>
<dbReference type="Gene3D" id="1.20.1250.20">
    <property type="entry name" value="MFS general substrate transporter like domains"/>
    <property type="match status" value="2"/>
</dbReference>
<feature type="transmembrane region" description="Helical" evidence="1">
    <location>
        <begin position="244"/>
        <end position="266"/>
    </location>
</feature>
<dbReference type="Proteomes" id="UP000192067">
    <property type="component" value="Chromosome"/>
</dbReference>
<dbReference type="EMBL" id="CP015904">
    <property type="protein sequence ID" value="ARE12983.1"/>
    <property type="molecule type" value="Genomic_DNA"/>
</dbReference>
<feature type="transmembrane region" description="Helical" evidence="1">
    <location>
        <begin position="20"/>
        <end position="43"/>
    </location>
</feature>
<evidence type="ECO:0000313" key="3">
    <source>
        <dbReference type="Proteomes" id="UP000192067"/>
    </source>
</evidence>
<feature type="transmembrane region" description="Helical" evidence="1">
    <location>
        <begin position="417"/>
        <end position="437"/>
    </location>
</feature>
<dbReference type="InterPro" id="IPR001927">
    <property type="entry name" value="Na/Gal_symport"/>
</dbReference>
<evidence type="ECO:0000313" key="2">
    <source>
        <dbReference type="EMBL" id="ARE12983.1"/>
    </source>
</evidence>
<feature type="transmembrane region" description="Helical" evidence="1">
    <location>
        <begin position="122"/>
        <end position="143"/>
    </location>
</feature>
<keyword evidence="1" id="KW-0812">Transmembrane</keyword>
<dbReference type="PANTHER" id="PTHR11328">
    <property type="entry name" value="MAJOR FACILITATOR SUPERFAMILY DOMAIN-CONTAINING PROTEIN"/>
    <property type="match status" value="1"/>
</dbReference>
<reference evidence="2 3" key="1">
    <citation type="journal article" date="2017" name="BMC Genomics">
        <title>Comparative and functional genomics of the Lactococcus lactis taxon; insights into evolution and niche adaptation.</title>
        <authorList>
            <person name="Kelleher P."/>
            <person name="Bottacini F."/>
            <person name="Mahony J."/>
            <person name="Kilcawley K.N."/>
            <person name="van Sinderen D."/>
        </authorList>
    </citation>
    <scope>NUCLEOTIDE SEQUENCE [LARGE SCALE GENOMIC DNA]</scope>
    <source>
        <strain evidence="2 3">UC11</strain>
    </source>
</reference>
<feature type="transmembrane region" description="Helical" evidence="1">
    <location>
        <begin position="278"/>
        <end position="298"/>
    </location>
</feature>
<protein>
    <submittedName>
        <fullName evidence="2">Na+/xyloside symporter related transporter</fullName>
    </submittedName>
</protein>
<dbReference type="AlphaFoldDB" id="A0AAC9R546"/>
<proteinExistence type="predicted"/>
<gene>
    <name evidence="2" type="ORF">LLUC11_0648</name>
</gene>
<feature type="transmembrane region" description="Helical" evidence="1">
    <location>
        <begin position="55"/>
        <end position="78"/>
    </location>
</feature>
<dbReference type="InterPro" id="IPR039672">
    <property type="entry name" value="MFS_2"/>
</dbReference>
<dbReference type="RefSeq" id="WP_058205894.1">
    <property type="nucleotide sequence ID" value="NZ_CP015903.2"/>
</dbReference>
<evidence type="ECO:0000256" key="1">
    <source>
        <dbReference type="SAM" id="Phobius"/>
    </source>
</evidence>
<dbReference type="SUPFAM" id="SSF103473">
    <property type="entry name" value="MFS general substrate transporter"/>
    <property type="match status" value="1"/>
</dbReference>
<dbReference type="GO" id="GO:0006814">
    <property type="term" value="P:sodium ion transport"/>
    <property type="evidence" value="ECO:0007669"/>
    <property type="project" value="InterPro"/>
</dbReference>
<dbReference type="NCBIfam" id="TIGR00792">
    <property type="entry name" value="gph"/>
    <property type="match status" value="1"/>
</dbReference>
<feature type="transmembrane region" description="Helical" evidence="1">
    <location>
        <begin position="195"/>
        <end position="213"/>
    </location>
</feature>
<dbReference type="GO" id="GO:0015293">
    <property type="term" value="F:symporter activity"/>
    <property type="evidence" value="ECO:0007669"/>
    <property type="project" value="InterPro"/>
</dbReference>